<evidence type="ECO:0000313" key="7">
    <source>
        <dbReference type="Proteomes" id="UP000054851"/>
    </source>
</evidence>
<dbReference type="GO" id="GO:0016020">
    <property type="term" value="C:membrane"/>
    <property type="evidence" value="ECO:0007669"/>
    <property type="project" value="UniProtKB-SubCell"/>
</dbReference>
<gene>
    <name evidence="6" type="ORF">AWB79_03077</name>
</gene>
<dbReference type="Pfam" id="PF07676">
    <property type="entry name" value="PD40"/>
    <property type="match status" value="1"/>
</dbReference>
<evidence type="ECO:0000256" key="3">
    <source>
        <dbReference type="ARBA" id="ARBA00022989"/>
    </source>
</evidence>
<keyword evidence="7" id="KW-1185">Reference proteome</keyword>
<name>A0A158B282_9BURK</name>
<evidence type="ECO:0000256" key="5">
    <source>
        <dbReference type="SAM" id="SignalP"/>
    </source>
</evidence>
<dbReference type="InterPro" id="IPR011659">
    <property type="entry name" value="WD40"/>
</dbReference>
<feature type="signal peptide" evidence="5">
    <location>
        <begin position="1"/>
        <end position="26"/>
    </location>
</feature>
<evidence type="ECO:0000313" key="6">
    <source>
        <dbReference type="EMBL" id="SAK64103.1"/>
    </source>
</evidence>
<keyword evidence="5" id="KW-0732">Signal</keyword>
<dbReference type="STRING" id="1777140.AWB79_03077"/>
<dbReference type="NCBIfam" id="TIGR01352">
    <property type="entry name" value="tonB_Cterm"/>
    <property type="match status" value="1"/>
</dbReference>
<comment type="caution">
    <text evidence="6">The sequence shown here is derived from an EMBL/GenBank/DDBJ whole genome shotgun (WGS) entry which is preliminary data.</text>
</comment>
<comment type="subcellular location">
    <subcellularLocation>
        <location evidence="1">Membrane</location>
        <topology evidence="1">Single-pass membrane protein</topology>
    </subcellularLocation>
</comment>
<proteinExistence type="predicted"/>
<dbReference type="InterPro" id="IPR006260">
    <property type="entry name" value="TonB/TolA_C"/>
</dbReference>
<dbReference type="RefSeq" id="WP_082862372.1">
    <property type="nucleotide sequence ID" value="NZ_FCOA02000009.1"/>
</dbReference>
<dbReference type="SUPFAM" id="SSF74653">
    <property type="entry name" value="TolA/TonB C-terminal domain"/>
    <property type="match status" value="1"/>
</dbReference>
<keyword evidence="3" id="KW-1133">Transmembrane helix</keyword>
<dbReference type="SUPFAM" id="SSF82171">
    <property type="entry name" value="DPP6 N-terminal domain-like"/>
    <property type="match status" value="1"/>
</dbReference>
<evidence type="ECO:0000256" key="4">
    <source>
        <dbReference type="ARBA" id="ARBA00023136"/>
    </source>
</evidence>
<dbReference type="Proteomes" id="UP000054851">
    <property type="component" value="Unassembled WGS sequence"/>
</dbReference>
<evidence type="ECO:0000256" key="1">
    <source>
        <dbReference type="ARBA" id="ARBA00004167"/>
    </source>
</evidence>
<feature type="chain" id="PRO_5007621283" evidence="5">
    <location>
        <begin position="27"/>
        <end position="328"/>
    </location>
</feature>
<accession>A0A158B282</accession>
<keyword evidence="2" id="KW-0812">Transmembrane</keyword>
<dbReference type="OrthoDB" id="9132073at2"/>
<protein>
    <submittedName>
        <fullName evidence="6">Protein TolA</fullName>
    </submittedName>
</protein>
<dbReference type="Gene3D" id="3.30.1150.10">
    <property type="match status" value="1"/>
</dbReference>
<dbReference type="Gene3D" id="2.120.10.60">
    <property type="entry name" value="Tricorn protease N-terminal domain"/>
    <property type="match status" value="1"/>
</dbReference>
<sequence length="328" mass="34907">MMNNPFKLIAIAAALIAFLLSAASHAQSVVVQYGNLVYRHASGATEVLTETGADGSPAISPDGNLIAFTRLRPGERENSEITGSGPLRDVYVIRISDHALRKIVTATHSAQPENEISGINSLKFSPDGSTLYFNTAAWATSEAIHAVPVQGGRERFVTSGNGFAVVQRGKYAGYLVTSQHRYMEGHGSWNPYVLVSPEGKEIKVLGEFGDDKTRAEIAALRSAEGKSVPPIPAAAGADSTSPGYSEKIQRRVRPNIVWSGETAGLETIVSVRCSPSGTLLSATIIRSSGNEQWDQAVLRAVQRSAPMPVDIDGKAPDRFTIPLRPAGG</sequence>
<dbReference type="AlphaFoldDB" id="A0A158B282"/>
<dbReference type="EMBL" id="FCOA02000009">
    <property type="protein sequence ID" value="SAK64103.1"/>
    <property type="molecule type" value="Genomic_DNA"/>
</dbReference>
<reference evidence="6" key="1">
    <citation type="submission" date="2016-01" db="EMBL/GenBank/DDBJ databases">
        <authorList>
            <person name="Peeters C."/>
        </authorList>
    </citation>
    <scope>NUCLEOTIDE SEQUENCE</scope>
    <source>
        <strain evidence="6">LMG 29322</strain>
    </source>
</reference>
<organism evidence="6 7">
    <name type="scientific">Caballeronia hypogeia</name>
    <dbReference type="NCBI Taxonomy" id="1777140"/>
    <lineage>
        <taxon>Bacteria</taxon>
        <taxon>Pseudomonadati</taxon>
        <taxon>Pseudomonadota</taxon>
        <taxon>Betaproteobacteria</taxon>
        <taxon>Burkholderiales</taxon>
        <taxon>Burkholderiaceae</taxon>
        <taxon>Caballeronia</taxon>
    </lineage>
</organism>
<dbReference type="Pfam" id="PF13103">
    <property type="entry name" value="TonB_2"/>
    <property type="match status" value="1"/>
</dbReference>
<keyword evidence="4" id="KW-0472">Membrane</keyword>
<evidence type="ECO:0000256" key="2">
    <source>
        <dbReference type="ARBA" id="ARBA00022692"/>
    </source>
</evidence>